<feature type="transmembrane region" description="Helical" evidence="1">
    <location>
        <begin position="114"/>
        <end position="131"/>
    </location>
</feature>
<evidence type="ECO:0000313" key="4">
    <source>
        <dbReference type="Proteomes" id="UP000005143"/>
    </source>
</evidence>
<dbReference type="EC" id="1.-.-.-" evidence="3"/>
<gene>
    <name evidence="3" type="ORF">PAI11_33300</name>
</gene>
<dbReference type="GO" id="GO:0016717">
    <property type="term" value="F:oxidoreductase activity, acting on paired donors, with oxidation of a pair of donors resulting in the reduction of molecular oxygen to two molecules of water"/>
    <property type="evidence" value="ECO:0007669"/>
    <property type="project" value="TreeGrafter"/>
</dbReference>
<dbReference type="Proteomes" id="UP000005143">
    <property type="component" value="Unassembled WGS sequence"/>
</dbReference>
<organism evidence="3 4">
    <name type="scientific">Patulibacter medicamentivorans</name>
    <dbReference type="NCBI Taxonomy" id="1097667"/>
    <lineage>
        <taxon>Bacteria</taxon>
        <taxon>Bacillati</taxon>
        <taxon>Actinomycetota</taxon>
        <taxon>Thermoleophilia</taxon>
        <taxon>Solirubrobacterales</taxon>
        <taxon>Patulibacteraceae</taxon>
        <taxon>Patulibacter</taxon>
    </lineage>
</organism>
<protein>
    <submittedName>
        <fullName evidence="3">Putativeelectron transfer protein FdxB</fullName>
        <ecNumber evidence="3">1.-.-.-</ecNumber>
    </submittedName>
</protein>
<keyword evidence="1" id="KW-1133">Transmembrane helix</keyword>
<dbReference type="Pfam" id="PF00487">
    <property type="entry name" value="FA_desaturase"/>
    <property type="match status" value="1"/>
</dbReference>
<comment type="caution">
    <text evidence="3">The sequence shown here is derived from an EMBL/GenBank/DDBJ whole genome shotgun (WGS) entry which is preliminary data.</text>
</comment>
<keyword evidence="3" id="KW-0560">Oxidoreductase</keyword>
<reference evidence="3 4" key="1">
    <citation type="journal article" date="2013" name="Biodegradation">
        <title>Quantitative proteomic analysis of ibuprofen-degrading Patulibacter sp. strain I11.</title>
        <authorList>
            <person name="Almeida B."/>
            <person name="Kjeldal H."/>
            <person name="Lolas I."/>
            <person name="Knudsen A.D."/>
            <person name="Carvalho G."/>
            <person name="Nielsen K.L."/>
            <person name="Barreto Crespo M.T."/>
            <person name="Stensballe A."/>
            <person name="Nielsen J.L."/>
        </authorList>
    </citation>
    <scope>NUCLEOTIDE SEQUENCE [LARGE SCALE GENOMIC DNA]</scope>
    <source>
        <strain evidence="3 4">I11</strain>
    </source>
</reference>
<dbReference type="GO" id="GO:0008610">
    <property type="term" value="P:lipid biosynthetic process"/>
    <property type="evidence" value="ECO:0007669"/>
    <property type="project" value="UniProtKB-ARBA"/>
</dbReference>
<keyword evidence="1" id="KW-0812">Transmembrane</keyword>
<keyword evidence="1" id="KW-0472">Membrane</keyword>
<proteinExistence type="predicted"/>
<sequence length="326" mass="37347">MGGTRREAYVRQTVNPLEESMSSVPAAESPVTVRRIPNPEEPVPVVATPTVVLLLVGMAAWLGASALYLADSIAWWAVIPINAVASYLLFTVAHDAGHHAASRVKWLNDLMGRMATPFFALHAAFPVWRFIHMQHHRFTNHDDGADPDHYTMEGPAWQRPLRWVSIDYAYMGFYLPKLRTRRGKEQVEALAFAAFGILVPVALIVTGNVVTWLVLLFVPSRLSIAWLAFAFDYLPHHGLHHRPTEDRLKTTRNRIGGERWASPLMLYQNYHLVHHLHPIVPFYRYIAVWRRNERRYLEGDPALSTLGGREITTDEYRRMRELVDHH</sequence>
<evidence type="ECO:0000256" key="1">
    <source>
        <dbReference type="SAM" id="Phobius"/>
    </source>
</evidence>
<evidence type="ECO:0000259" key="2">
    <source>
        <dbReference type="Pfam" id="PF00487"/>
    </source>
</evidence>
<dbReference type="EMBL" id="AGUD01000250">
    <property type="protein sequence ID" value="EHN09828.1"/>
    <property type="molecule type" value="Genomic_DNA"/>
</dbReference>
<dbReference type="InterPro" id="IPR005804">
    <property type="entry name" value="FA_desaturase_dom"/>
</dbReference>
<dbReference type="GO" id="GO:0016020">
    <property type="term" value="C:membrane"/>
    <property type="evidence" value="ECO:0007669"/>
    <property type="project" value="TreeGrafter"/>
</dbReference>
<dbReference type="InterPro" id="IPR012171">
    <property type="entry name" value="Fatty_acid_desaturase"/>
</dbReference>
<feature type="transmembrane region" description="Helical" evidence="1">
    <location>
        <begin position="187"/>
        <end position="206"/>
    </location>
</feature>
<evidence type="ECO:0000313" key="3">
    <source>
        <dbReference type="EMBL" id="EHN09828.1"/>
    </source>
</evidence>
<dbReference type="AlphaFoldDB" id="H0E915"/>
<name>H0E915_9ACTN</name>
<dbReference type="PANTHER" id="PTHR19353:SF19">
    <property type="entry name" value="DELTA(5) FATTY ACID DESATURASE C-RELATED"/>
    <property type="match status" value="1"/>
</dbReference>
<feature type="transmembrane region" description="Helical" evidence="1">
    <location>
        <begin position="43"/>
        <end position="62"/>
    </location>
</feature>
<feature type="domain" description="Fatty acid desaturase" evidence="2">
    <location>
        <begin position="74"/>
        <end position="302"/>
    </location>
</feature>
<feature type="transmembrane region" description="Helical" evidence="1">
    <location>
        <begin position="74"/>
        <end position="94"/>
    </location>
</feature>
<dbReference type="PANTHER" id="PTHR19353">
    <property type="entry name" value="FATTY ACID DESATURASE 2"/>
    <property type="match status" value="1"/>
</dbReference>
<accession>H0E915</accession>
<keyword evidence="4" id="KW-1185">Reference proteome</keyword>